<feature type="coiled-coil region" evidence="1">
    <location>
        <begin position="295"/>
        <end position="322"/>
    </location>
</feature>
<keyword evidence="3" id="KW-1133">Transmembrane helix</keyword>
<reference evidence="4" key="1">
    <citation type="journal article" date="2019" name="Environ. Microbiol.">
        <title>Fungal ecological strategies reflected in gene transcription - a case study of two litter decomposers.</title>
        <authorList>
            <person name="Barbi F."/>
            <person name="Kohler A."/>
            <person name="Barry K."/>
            <person name="Baskaran P."/>
            <person name="Daum C."/>
            <person name="Fauchery L."/>
            <person name="Ihrmark K."/>
            <person name="Kuo A."/>
            <person name="LaButti K."/>
            <person name="Lipzen A."/>
            <person name="Morin E."/>
            <person name="Grigoriev I.V."/>
            <person name="Henrissat B."/>
            <person name="Lindahl B."/>
            <person name="Martin F."/>
        </authorList>
    </citation>
    <scope>NUCLEOTIDE SEQUENCE</scope>
    <source>
        <strain evidence="4">JB14</strain>
    </source>
</reference>
<evidence type="ECO:0000256" key="2">
    <source>
        <dbReference type="SAM" id="MobiDB-lite"/>
    </source>
</evidence>
<name>A0A6A4HE19_9AGAR</name>
<gene>
    <name evidence="4" type="ORF">BT96DRAFT_977949</name>
</gene>
<dbReference type="Proteomes" id="UP000799118">
    <property type="component" value="Unassembled WGS sequence"/>
</dbReference>
<feature type="coiled-coil region" evidence="1">
    <location>
        <begin position="173"/>
        <end position="246"/>
    </location>
</feature>
<feature type="transmembrane region" description="Helical" evidence="3">
    <location>
        <begin position="276"/>
        <end position="298"/>
    </location>
</feature>
<evidence type="ECO:0000313" key="5">
    <source>
        <dbReference type="Proteomes" id="UP000799118"/>
    </source>
</evidence>
<proteinExistence type="predicted"/>
<evidence type="ECO:0000256" key="3">
    <source>
        <dbReference type="SAM" id="Phobius"/>
    </source>
</evidence>
<dbReference type="EMBL" id="ML769530">
    <property type="protein sequence ID" value="KAE9395474.1"/>
    <property type="molecule type" value="Genomic_DNA"/>
</dbReference>
<keyword evidence="5" id="KW-1185">Reference proteome</keyword>
<accession>A0A6A4HE19</accession>
<evidence type="ECO:0000256" key="1">
    <source>
        <dbReference type="SAM" id="Coils"/>
    </source>
</evidence>
<keyword evidence="3" id="KW-0812">Transmembrane</keyword>
<dbReference type="Gene3D" id="1.20.1170.10">
    <property type="match status" value="1"/>
</dbReference>
<dbReference type="SUPFAM" id="SSF58100">
    <property type="entry name" value="Bacterial hemolysins"/>
    <property type="match status" value="1"/>
</dbReference>
<dbReference type="AlphaFoldDB" id="A0A6A4HE19"/>
<keyword evidence="1" id="KW-0175">Coiled coil</keyword>
<protein>
    <submittedName>
        <fullName evidence="4">Uncharacterized protein</fullName>
    </submittedName>
</protein>
<organism evidence="4 5">
    <name type="scientific">Gymnopus androsaceus JB14</name>
    <dbReference type="NCBI Taxonomy" id="1447944"/>
    <lineage>
        <taxon>Eukaryota</taxon>
        <taxon>Fungi</taxon>
        <taxon>Dikarya</taxon>
        <taxon>Basidiomycota</taxon>
        <taxon>Agaricomycotina</taxon>
        <taxon>Agaricomycetes</taxon>
        <taxon>Agaricomycetidae</taxon>
        <taxon>Agaricales</taxon>
        <taxon>Marasmiineae</taxon>
        <taxon>Omphalotaceae</taxon>
        <taxon>Gymnopus</taxon>
    </lineage>
</organism>
<feature type="region of interest" description="Disordered" evidence="2">
    <location>
        <begin position="1"/>
        <end position="27"/>
    </location>
</feature>
<evidence type="ECO:0000313" key="4">
    <source>
        <dbReference type="EMBL" id="KAE9395474.1"/>
    </source>
</evidence>
<sequence length="412" mass="44917">MSATEFAAAPPSYNAKATEAGEDAPPPYELESMVVQAYEEFEKKYKEDPVAAEKALAEALGNSDSSKAFVKDMDGLSLTIGTLNTLFGNVESGLATVDAEKLHDATGKITEWQPQWKVIRSFYTDTMLKSRTLATSLANRVEMFFKHVLPKLKDDNLTAQQKDDMLTYFLGEKANATNYNEELKKDEDAAEQMYKDFLKVQTDVATFKSQFGVWFQQAQDQLQKEITDLKGEIDKIKADLESLVTKRNISLGVAAGGVVAAGAGGIMMATGVLAPLGAVVAVIGALAALGGGIAAAVLQSKIADKQAELNSKQADYNALLAKQERVNKVLKPLVESLNKDMVDIGEKLETMKSVWSFIKSQAQTARLEVKKPIDSEAPSFLKAELIDSSVQAYKVLHTCVKMYGEGYDKARK</sequence>
<dbReference type="OrthoDB" id="3026155at2759"/>
<keyword evidence="3" id="KW-0472">Membrane</keyword>
<feature type="transmembrane region" description="Helical" evidence="3">
    <location>
        <begin position="249"/>
        <end position="270"/>
    </location>
</feature>